<name>A0AAX6G682_IRIPA</name>
<feature type="region of interest" description="Disordered" evidence="1">
    <location>
        <begin position="29"/>
        <end position="70"/>
    </location>
</feature>
<dbReference type="EMBL" id="JANAVB010022593">
    <property type="protein sequence ID" value="KAJ6824122.1"/>
    <property type="molecule type" value="Genomic_DNA"/>
</dbReference>
<protein>
    <submittedName>
        <fullName evidence="2">Uncharacterized protein</fullName>
    </submittedName>
</protein>
<dbReference type="AlphaFoldDB" id="A0AAX6G682"/>
<feature type="compositionally biased region" description="Pro residues" evidence="1">
    <location>
        <begin position="42"/>
        <end position="58"/>
    </location>
</feature>
<proteinExistence type="predicted"/>
<organism evidence="2 3">
    <name type="scientific">Iris pallida</name>
    <name type="common">Sweet iris</name>
    <dbReference type="NCBI Taxonomy" id="29817"/>
    <lineage>
        <taxon>Eukaryota</taxon>
        <taxon>Viridiplantae</taxon>
        <taxon>Streptophyta</taxon>
        <taxon>Embryophyta</taxon>
        <taxon>Tracheophyta</taxon>
        <taxon>Spermatophyta</taxon>
        <taxon>Magnoliopsida</taxon>
        <taxon>Liliopsida</taxon>
        <taxon>Asparagales</taxon>
        <taxon>Iridaceae</taxon>
        <taxon>Iridoideae</taxon>
        <taxon>Irideae</taxon>
        <taxon>Iris</taxon>
    </lineage>
</organism>
<evidence type="ECO:0000313" key="2">
    <source>
        <dbReference type="EMBL" id="KAJ6824122.1"/>
    </source>
</evidence>
<evidence type="ECO:0000256" key="1">
    <source>
        <dbReference type="SAM" id="MobiDB-lite"/>
    </source>
</evidence>
<reference evidence="2" key="1">
    <citation type="journal article" date="2023" name="GigaByte">
        <title>Genome assembly of the bearded iris, Iris pallida Lam.</title>
        <authorList>
            <person name="Bruccoleri R.E."/>
            <person name="Oakeley E.J."/>
            <person name="Faust A.M.E."/>
            <person name="Altorfer M."/>
            <person name="Dessus-Babus S."/>
            <person name="Burckhardt D."/>
            <person name="Oertli M."/>
            <person name="Naumann U."/>
            <person name="Petersen F."/>
            <person name="Wong J."/>
        </authorList>
    </citation>
    <scope>NUCLEOTIDE SEQUENCE</scope>
    <source>
        <strain evidence="2">GSM-AAB239-AS_SAM_17_03QT</strain>
    </source>
</reference>
<feature type="compositionally biased region" description="Low complexity" evidence="1">
    <location>
        <begin position="29"/>
        <end position="41"/>
    </location>
</feature>
<reference evidence="2" key="2">
    <citation type="submission" date="2023-04" db="EMBL/GenBank/DDBJ databases">
        <authorList>
            <person name="Bruccoleri R.E."/>
            <person name="Oakeley E.J."/>
            <person name="Faust A.-M."/>
            <person name="Dessus-Babus S."/>
            <person name="Altorfer M."/>
            <person name="Burckhardt D."/>
            <person name="Oertli M."/>
            <person name="Naumann U."/>
            <person name="Petersen F."/>
            <person name="Wong J."/>
        </authorList>
    </citation>
    <scope>NUCLEOTIDE SEQUENCE</scope>
    <source>
        <strain evidence="2">GSM-AAB239-AS_SAM_17_03QT</strain>
        <tissue evidence="2">Leaf</tissue>
    </source>
</reference>
<accession>A0AAX6G682</accession>
<gene>
    <name evidence="2" type="ORF">M6B38_129880</name>
</gene>
<comment type="caution">
    <text evidence="2">The sequence shown here is derived from an EMBL/GenBank/DDBJ whole genome shotgun (WGS) entry which is preliminary data.</text>
</comment>
<keyword evidence="3" id="KW-1185">Reference proteome</keyword>
<dbReference type="Proteomes" id="UP001140949">
    <property type="component" value="Unassembled WGS sequence"/>
</dbReference>
<sequence length="70" mass="7865">MIHNFIRRNNNTMENAKSTTKFFQPSYNLSLPPLTHGSHLPSHPPLPSPATWAPPDPTTSPLFESKPERS</sequence>
<evidence type="ECO:0000313" key="3">
    <source>
        <dbReference type="Proteomes" id="UP001140949"/>
    </source>
</evidence>